<keyword evidence="2" id="KW-1133">Transmembrane helix</keyword>
<evidence type="ECO:0000256" key="1">
    <source>
        <dbReference type="SAM" id="MobiDB-lite"/>
    </source>
</evidence>
<feature type="compositionally biased region" description="Acidic residues" evidence="1">
    <location>
        <begin position="17"/>
        <end position="51"/>
    </location>
</feature>
<sequence length="108" mass="11947">MEEDGDGGGGGGGGGEKEEEEEEEEGGGGGGEEEEEEDKKEEEEEEEEEEGKEEKEGIVLHGVILDSTCRLLKSRIQIFAMYLAIYIICDILRYITNICDTSHSDIRM</sequence>
<gene>
    <name evidence="3" type="ORF">OCTVUL_1B007011</name>
</gene>
<dbReference type="Proteomes" id="UP001162480">
    <property type="component" value="Chromosome 9"/>
</dbReference>
<reference evidence="3" key="1">
    <citation type="submission" date="2023-08" db="EMBL/GenBank/DDBJ databases">
        <authorList>
            <person name="Alioto T."/>
            <person name="Alioto T."/>
            <person name="Gomez Garrido J."/>
        </authorList>
    </citation>
    <scope>NUCLEOTIDE SEQUENCE</scope>
</reference>
<keyword evidence="2" id="KW-0812">Transmembrane</keyword>
<dbReference type="AlphaFoldDB" id="A0AA36B465"/>
<feature type="transmembrane region" description="Helical" evidence="2">
    <location>
        <begin position="76"/>
        <end position="95"/>
    </location>
</feature>
<dbReference type="EMBL" id="OX597822">
    <property type="protein sequence ID" value="CAI9727600.1"/>
    <property type="molecule type" value="Genomic_DNA"/>
</dbReference>
<keyword evidence="2" id="KW-0472">Membrane</keyword>
<evidence type="ECO:0000256" key="2">
    <source>
        <dbReference type="SAM" id="Phobius"/>
    </source>
</evidence>
<evidence type="ECO:0000313" key="4">
    <source>
        <dbReference type="Proteomes" id="UP001162480"/>
    </source>
</evidence>
<evidence type="ECO:0000313" key="3">
    <source>
        <dbReference type="EMBL" id="CAI9727600.1"/>
    </source>
</evidence>
<organism evidence="3 4">
    <name type="scientific">Octopus vulgaris</name>
    <name type="common">Common octopus</name>
    <dbReference type="NCBI Taxonomy" id="6645"/>
    <lineage>
        <taxon>Eukaryota</taxon>
        <taxon>Metazoa</taxon>
        <taxon>Spiralia</taxon>
        <taxon>Lophotrochozoa</taxon>
        <taxon>Mollusca</taxon>
        <taxon>Cephalopoda</taxon>
        <taxon>Coleoidea</taxon>
        <taxon>Octopodiformes</taxon>
        <taxon>Octopoda</taxon>
        <taxon>Incirrata</taxon>
        <taxon>Octopodidae</taxon>
        <taxon>Octopus</taxon>
    </lineage>
</organism>
<accession>A0AA36B465</accession>
<name>A0AA36B465_OCTVU</name>
<protein>
    <submittedName>
        <fullName evidence="3">Uncharacterized protein</fullName>
    </submittedName>
</protein>
<feature type="region of interest" description="Disordered" evidence="1">
    <location>
        <begin position="1"/>
        <end position="56"/>
    </location>
</feature>
<keyword evidence="4" id="KW-1185">Reference proteome</keyword>
<proteinExistence type="predicted"/>